<dbReference type="OrthoDB" id="267336at2"/>
<dbReference type="GO" id="GO:0006508">
    <property type="term" value="P:proteolysis"/>
    <property type="evidence" value="ECO:0007669"/>
    <property type="project" value="UniProtKB-KW"/>
</dbReference>
<dbReference type="InterPro" id="IPR008256">
    <property type="entry name" value="Peptidase_S1B"/>
</dbReference>
<gene>
    <name evidence="8" type="ORF">D3227_09840</name>
</gene>
<accession>A0A3A5KXB5</accession>
<dbReference type="PROSITE" id="PS00134">
    <property type="entry name" value="TRYPSIN_HIS"/>
    <property type="match status" value="1"/>
</dbReference>
<feature type="compositionally biased region" description="Polar residues" evidence="7">
    <location>
        <begin position="118"/>
        <end position="128"/>
    </location>
</feature>
<organism evidence="8 9">
    <name type="scientific">Mesorhizobium waimense</name>
    <dbReference type="NCBI Taxonomy" id="1300307"/>
    <lineage>
        <taxon>Bacteria</taxon>
        <taxon>Pseudomonadati</taxon>
        <taxon>Pseudomonadota</taxon>
        <taxon>Alphaproteobacteria</taxon>
        <taxon>Hyphomicrobiales</taxon>
        <taxon>Phyllobacteriaceae</taxon>
        <taxon>Mesorhizobium</taxon>
    </lineage>
</organism>
<evidence type="ECO:0000313" key="9">
    <source>
        <dbReference type="Proteomes" id="UP000272706"/>
    </source>
</evidence>
<evidence type="ECO:0000256" key="1">
    <source>
        <dbReference type="ARBA" id="ARBA00008764"/>
    </source>
</evidence>
<dbReference type="Proteomes" id="UP000272706">
    <property type="component" value="Unassembled WGS sequence"/>
</dbReference>
<comment type="caution">
    <text evidence="8">The sequence shown here is derived from an EMBL/GenBank/DDBJ whole genome shotgun (WGS) entry which is preliminary data.</text>
</comment>
<keyword evidence="5 6" id="KW-0720">Serine protease</keyword>
<reference evidence="8 9" key="1">
    <citation type="submission" date="2018-09" db="EMBL/GenBank/DDBJ databases">
        <title>Mesorhizobium carmichaelinearum sp. nov. isolated from Carmichaelinea spp. root nodules in New Zealand.</title>
        <authorList>
            <person name="De Meyer S.E."/>
        </authorList>
    </citation>
    <scope>NUCLEOTIDE SEQUENCE [LARGE SCALE GENOMIC DNA]</scope>
    <source>
        <strain evidence="8 9">ICMP19557</strain>
    </source>
</reference>
<dbReference type="SUPFAM" id="SSF50494">
    <property type="entry name" value="Trypsin-like serine proteases"/>
    <property type="match status" value="1"/>
</dbReference>
<protein>
    <recommendedName>
        <fullName evidence="6">Serine protease</fullName>
        <ecNumber evidence="6">3.4.21.-</ecNumber>
    </recommendedName>
</protein>
<feature type="chain" id="PRO_5017100227" description="Serine protease" evidence="6">
    <location>
        <begin position="26"/>
        <end position="369"/>
    </location>
</feature>
<proteinExistence type="inferred from homology"/>
<dbReference type="InterPro" id="IPR009003">
    <property type="entry name" value="Peptidase_S1_PA"/>
</dbReference>
<dbReference type="InterPro" id="IPR043504">
    <property type="entry name" value="Peptidase_S1_PA_chymotrypsin"/>
</dbReference>
<evidence type="ECO:0000256" key="7">
    <source>
        <dbReference type="SAM" id="MobiDB-lite"/>
    </source>
</evidence>
<sequence length="369" mass="39099">MTKLTNTIIASALLSTAMWAMPAFAADPGSANAGNGESMRDATSGDYKPGRAKPIVTPKLTEDEASRAAPLADEAIAVKSYGIVGRSADGKDIKIDANETLKDLIIKELNAPADGQKSDATSGPQNTADPGLPEGEAGRQVFGPDDREQVKNTKTYPFSAIGYLEAKSPKTGSFGSCSATLIGPRTVLTAAHCLYSHEDGGWLDEYLFVPGLNGSTADDAPFGAFAYESAYILQGFIDNYQGYYGSVILWDLGIVTLKQDVGTNLGWLGYANYDDLGDFTANIVGYPGDKPMGTMWKASCEVHAESIGTEHFQYDCDTFPGSSGSSVYAYDSGAKQRVITGVNVAESPDANTAVRLNAANVQWINGLYK</sequence>
<dbReference type="PRINTS" id="PR00839">
    <property type="entry name" value="V8PROTEASE"/>
</dbReference>
<dbReference type="RefSeq" id="WP_120013926.1">
    <property type="nucleotide sequence ID" value="NZ_QZWZ01000006.1"/>
</dbReference>
<feature type="region of interest" description="Disordered" evidence="7">
    <location>
        <begin position="112"/>
        <end position="146"/>
    </location>
</feature>
<dbReference type="PANTHER" id="PTHR15462">
    <property type="entry name" value="SERINE PROTEASE"/>
    <property type="match status" value="1"/>
</dbReference>
<evidence type="ECO:0000256" key="2">
    <source>
        <dbReference type="ARBA" id="ARBA00022670"/>
    </source>
</evidence>
<dbReference type="PANTHER" id="PTHR15462:SF8">
    <property type="entry name" value="SERINE PROTEASE"/>
    <property type="match status" value="1"/>
</dbReference>
<dbReference type="InterPro" id="IPR050966">
    <property type="entry name" value="Glutamyl_endopeptidase"/>
</dbReference>
<evidence type="ECO:0000313" key="8">
    <source>
        <dbReference type="EMBL" id="RJT40276.1"/>
    </source>
</evidence>
<keyword evidence="2 6" id="KW-0645">Protease</keyword>
<evidence type="ECO:0000256" key="5">
    <source>
        <dbReference type="ARBA" id="ARBA00022825"/>
    </source>
</evidence>
<dbReference type="GO" id="GO:0004252">
    <property type="term" value="F:serine-type endopeptidase activity"/>
    <property type="evidence" value="ECO:0007669"/>
    <property type="project" value="InterPro"/>
</dbReference>
<keyword evidence="9" id="KW-1185">Reference proteome</keyword>
<dbReference type="InterPro" id="IPR018114">
    <property type="entry name" value="TRYPSIN_HIS"/>
</dbReference>
<dbReference type="Gene3D" id="2.40.10.10">
    <property type="entry name" value="Trypsin-like serine proteases"/>
    <property type="match status" value="2"/>
</dbReference>
<evidence type="ECO:0000256" key="3">
    <source>
        <dbReference type="ARBA" id="ARBA00022729"/>
    </source>
</evidence>
<keyword evidence="4 6" id="KW-0378">Hydrolase</keyword>
<comment type="similarity">
    <text evidence="1 6">Belongs to the peptidase S1B family.</text>
</comment>
<dbReference type="EMBL" id="QZWZ01000006">
    <property type="protein sequence ID" value="RJT40276.1"/>
    <property type="molecule type" value="Genomic_DNA"/>
</dbReference>
<evidence type="ECO:0000256" key="6">
    <source>
        <dbReference type="RuleBase" id="RU004296"/>
    </source>
</evidence>
<dbReference type="Pfam" id="PF13365">
    <property type="entry name" value="Trypsin_2"/>
    <property type="match status" value="1"/>
</dbReference>
<feature type="region of interest" description="Disordered" evidence="7">
    <location>
        <begin position="29"/>
        <end position="54"/>
    </location>
</feature>
<name>A0A3A5KXB5_9HYPH</name>
<dbReference type="AlphaFoldDB" id="A0A3A5KXB5"/>
<evidence type="ECO:0000256" key="4">
    <source>
        <dbReference type="ARBA" id="ARBA00022801"/>
    </source>
</evidence>
<keyword evidence="3 6" id="KW-0732">Signal</keyword>
<dbReference type="EC" id="3.4.21.-" evidence="6"/>
<feature type="signal peptide" evidence="6">
    <location>
        <begin position="1"/>
        <end position="25"/>
    </location>
</feature>